<dbReference type="PANTHER" id="PTHR30537:SF79">
    <property type="entry name" value="TRANSCRIPTIONAL REGULATOR-RELATED"/>
    <property type="match status" value="1"/>
</dbReference>
<dbReference type="PROSITE" id="PS50931">
    <property type="entry name" value="HTH_LYSR"/>
    <property type="match status" value="1"/>
</dbReference>
<evidence type="ECO:0000256" key="4">
    <source>
        <dbReference type="ARBA" id="ARBA00023163"/>
    </source>
</evidence>
<keyword evidence="4" id="KW-0804">Transcription</keyword>
<protein>
    <submittedName>
        <fullName evidence="6">LysR family transcriptional regulator</fullName>
    </submittedName>
</protein>
<dbReference type="Pfam" id="PF00126">
    <property type="entry name" value="HTH_1"/>
    <property type="match status" value="1"/>
</dbReference>
<dbReference type="PRINTS" id="PR00039">
    <property type="entry name" value="HTHLYSR"/>
</dbReference>
<sequence length="358" mass="38543">MWRQDARRQCSPPIQRGTGERSIWLMGRPQVTVRSMRLSPILPPLPALRAFEVAGRLLSFRQAGQELLITQSAVSHHIRQLEESLGVPLFLRHARGVTLTEAGARYLASVRQAFGLIAEATRDVRAHATRQTLRVSMVPSFAANWLVPRLDRFAAAHLDIDLILDPTLRKVDVPNGEADIGIRYGAGPEPGDGLAGRLLHMDRLAPVAAPALLRRGPPLQAPGDLLAHPLLFTIRPLEWRVWAAAAGVGLKAARTVQLTDYNIVLQAAVEGQGVAMGRALLVQDRLRSGTLVSLFPEVVVETPQVAHWLVWAAARAPTPAMTAFIDWIVAAVTDAAPAASGGMLDVALAASGGMLDVG</sequence>
<dbReference type="InterPro" id="IPR005119">
    <property type="entry name" value="LysR_subst-bd"/>
</dbReference>
<proteinExistence type="inferred from homology"/>
<keyword evidence="3" id="KW-0238">DNA-binding</keyword>
<dbReference type="AlphaFoldDB" id="A0A248JVR8"/>
<keyword evidence="7" id="KW-1185">Reference proteome</keyword>
<organism evidence="6 7">
    <name type="scientific">Nitrospirillum viridazoti CBAmc</name>
    <dbReference type="NCBI Taxonomy" id="1441467"/>
    <lineage>
        <taxon>Bacteria</taxon>
        <taxon>Pseudomonadati</taxon>
        <taxon>Pseudomonadota</taxon>
        <taxon>Alphaproteobacteria</taxon>
        <taxon>Rhodospirillales</taxon>
        <taxon>Azospirillaceae</taxon>
        <taxon>Nitrospirillum</taxon>
        <taxon>Nitrospirillum viridazoti</taxon>
    </lineage>
</organism>
<evidence type="ECO:0000259" key="5">
    <source>
        <dbReference type="PROSITE" id="PS50931"/>
    </source>
</evidence>
<comment type="similarity">
    <text evidence="1">Belongs to the LysR transcriptional regulatory family.</text>
</comment>
<dbReference type="InterPro" id="IPR036388">
    <property type="entry name" value="WH-like_DNA-bd_sf"/>
</dbReference>
<dbReference type="InterPro" id="IPR058163">
    <property type="entry name" value="LysR-type_TF_proteobact-type"/>
</dbReference>
<dbReference type="Pfam" id="PF03466">
    <property type="entry name" value="LysR_substrate"/>
    <property type="match status" value="1"/>
</dbReference>
<dbReference type="InterPro" id="IPR000847">
    <property type="entry name" value="LysR_HTH_N"/>
</dbReference>
<dbReference type="SUPFAM" id="SSF46785">
    <property type="entry name" value="Winged helix' DNA-binding domain"/>
    <property type="match status" value="1"/>
</dbReference>
<dbReference type="KEGG" id="nao:Y958_16780"/>
<keyword evidence="2" id="KW-0805">Transcription regulation</keyword>
<dbReference type="InterPro" id="IPR036390">
    <property type="entry name" value="WH_DNA-bd_sf"/>
</dbReference>
<name>A0A248JVR8_9PROT</name>
<reference evidence="6 7" key="1">
    <citation type="submission" date="2017-06" db="EMBL/GenBank/DDBJ databases">
        <title>Complete genome sequence of Nitrospirillum amazonense strain CBAmC, an endophytic nitrogen-fixing and plant growth-promoting bacterium, isolated from sugarcane.</title>
        <authorList>
            <person name="Schwab S."/>
            <person name="dos Santos Teixeira K.R."/>
            <person name="Simoes Araujo J.L."/>
            <person name="Soares Vidal M."/>
            <person name="Borges de Freitas H.R."/>
            <person name="Rivello Crivelaro A.L."/>
            <person name="Bueno de Camargo Nunes A."/>
            <person name="dos Santos C.M."/>
            <person name="Palmeira da Silva Rosa D."/>
            <person name="da Silva Padilha D."/>
            <person name="da Silva E."/>
            <person name="Araujo Terra L."/>
            <person name="Soares Mendes V."/>
            <person name="Farinelli L."/>
            <person name="Magalhaes Cruz L."/>
            <person name="Baldani J.I."/>
        </authorList>
    </citation>
    <scope>NUCLEOTIDE SEQUENCE [LARGE SCALE GENOMIC DNA]</scope>
    <source>
        <strain evidence="6 7">CBAmC</strain>
    </source>
</reference>
<dbReference type="EMBL" id="CP022111">
    <property type="protein sequence ID" value="ASG22581.1"/>
    <property type="molecule type" value="Genomic_DNA"/>
</dbReference>
<dbReference type="GO" id="GO:0003700">
    <property type="term" value="F:DNA-binding transcription factor activity"/>
    <property type="evidence" value="ECO:0007669"/>
    <property type="project" value="InterPro"/>
</dbReference>
<gene>
    <name evidence="6" type="ORF">Y958_16780</name>
</gene>
<evidence type="ECO:0000313" key="6">
    <source>
        <dbReference type="EMBL" id="ASG22581.1"/>
    </source>
</evidence>
<evidence type="ECO:0000256" key="2">
    <source>
        <dbReference type="ARBA" id="ARBA00023015"/>
    </source>
</evidence>
<feature type="domain" description="HTH lysR-type" evidence="5">
    <location>
        <begin position="43"/>
        <end position="100"/>
    </location>
</feature>
<evidence type="ECO:0000313" key="7">
    <source>
        <dbReference type="Proteomes" id="UP000197153"/>
    </source>
</evidence>
<evidence type="ECO:0000256" key="3">
    <source>
        <dbReference type="ARBA" id="ARBA00023125"/>
    </source>
</evidence>
<dbReference type="Gene3D" id="3.40.190.10">
    <property type="entry name" value="Periplasmic binding protein-like II"/>
    <property type="match status" value="2"/>
</dbReference>
<accession>A0A248JVR8</accession>
<dbReference type="GO" id="GO:0006351">
    <property type="term" value="P:DNA-templated transcription"/>
    <property type="evidence" value="ECO:0007669"/>
    <property type="project" value="TreeGrafter"/>
</dbReference>
<dbReference type="Gene3D" id="1.10.10.10">
    <property type="entry name" value="Winged helix-like DNA-binding domain superfamily/Winged helix DNA-binding domain"/>
    <property type="match status" value="1"/>
</dbReference>
<dbReference type="PANTHER" id="PTHR30537">
    <property type="entry name" value="HTH-TYPE TRANSCRIPTIONAL REGULATOR"/>
    <property type="match status" value="1"/>
</dbReference>
<dbReference type="CDD" id="cd08432">
    <property type="entry name" value="PBP2_GcdR_TrpI_HvrB_AmpR_like"/>
    <property type="match status" value="1"/>
</dbReference>
<evidence type="ECO:0000256" key="1">
    <source>
        <dbReference type="ARBA" id="ARBA00009437"/>
    </source>
</evidence>
<dbReference type="FunFam" id="1.10.10.10:FF:000038">
    <property type="entry name" value="Glycine cleavage system transcriptional activator"/>
    <property type="match status" value="1"/>
</dbReference>
<dbReference type="GO" id="GO:0043565">
    <property type="term" value="F:sequence-specific DNA binding"/>
    <property type="evidence" value="ECO:0007669"/>
    <property type="project" value="TreeGrafter"/>
</dbReference>
<dbReference type="SUPFAM" id="SSF53850">
    <property type="entry name" value="Periplasmic binding protein-like II"/>
    <property type="match status" value="1"/>
</dbReference>
<dbReference type="Proteomes" id="UP000197153">
    <property type="component" value="Chromosome 2"/>
</dbReference>